<dbReference type="Proteomes" id="UP000053557">
    <property type="component" value="Unassembled WGS sequence"/>
</dbReference>
<comment type="subcellular location">
    <subcellularLocation>
        <location evidence="6">Cell membrane</location>
        <topology evidence="6">Peripheral membrane protein</topology>
    </subcellularLocation>
</comment>
<protein>
    <recommendedName>
        <fullName evidence="6">Probable inorganic carbon transporter subunit DabA</fullName>
    </recommendedName>
</protein>
<feature type="binding site" evidence="6">
    <location>
        <position position="403"/>
    </location>
    <ligand>
        <name>Zn(2+)</name>
        <dbReference type="ChEBI" id="CHEBI:29105"/>
    </ligand>
</feature>
<dbReference type="GO" id="GO:0008270">
    <property type="term" value="F:zinc ion binding"/>
    <property type="evidence" value="ECO:0007669"/>
    <property type="project" value="UniProtKB-UniRule"/>
</dbReference>
<feature type="binding site" evidence="6">
    <location>
        <position position="584"/>
    </location>
    <ligand>
        <name>Zn(2+)</name>
        <dbReference type="ChEBI" id="CHEBI:29105"/>
    </ligand>
</feature>
<evidence type="ECO:0000256" key="6">
    <source>
        <dbReference type="HAMAP-Rule" id="MF_01871"/>
    </source>
</evidence>
<sequence>MDGTLTFSEQLGLKQEMEIPDVLDLVSTSDIPNLVSSASRVIAPLGPISEFAARSPWLGLENHFFDDVARWLKDIRDVDIYPGVSLLRDAMKRGEIDPKLVDKGLQRWLDSQSLQLPRDVAERFCRAALELDDLPSALLEAPELKNQIAKWSVPDYWIKQQHSIQTLSFRLEQQTGVKVARDLDRHVIKWCKLFLGGSHTAWALPSREEGFYRAWHRLVQYDPELNHWQRQLLKKCPKDATDALEEALSAFEISQCQIQHYLEAHLLSLPGWAGMMLWRSQQTPEEESLLTEYLAVRILLEWALIKPYLPLPEQQTKDQSLHVRLIAAWVHWGDLPIEAWPQLSASQQQTYLSFADSFDEFLRRRIWLEAWEETYEERLKAMITSKKYTSDAKKPALVQLAFCIDTRSEPFRRALEKTGPFETYGVAGFFGLPIETCKLGSSHSHASLPVILKPQHKIKEVAPSFTFKPYEQRRQVVNSVKHMFQTMKQNVLTSLLLPEVSGPWLSLHMLARSFFPRGAGRAFRKLRQEFLQKPATELSLDYVNPEVGLPIGFSEQEKVHYVRQALNMMGLTKNFAPLVIICGHGSHSTNNPYAAALDCGACGGASGGFNARVLATLCNSPKVREMLCKEGISIPIDTVFAAAEHITTINELRWLYVPELSKAAQEAFDRIQGVLPTVSEHVNAEQLARLPDLGFRFKRRMNEVHRFAEDWSEVRPEWGLARNAAFIIGTRRLTEACDLDGRVFLHTYDWQKDDNGTLLSNIIAGPVTVAQWINLQYYGSTVAPYYYGSGNKATQTVTAGVGVMQGNASDLLIGLPWQSVMKTDEAFYHAPLRLLVVIEAPDQYVERLLAHDAAFRQKVENGWIRLAMIDPEGNWESWF</sequence>
<dbReference type="PANTHER" id="PTHR38344">
    <property type="entry name" value="UPF0753 PROTEIN AQ_863"/>
    <property type="match status" value="1"/>
</dbReference>
<evidence type="ECO:0000256" key="4">
    <source>
        <dbReference type="ARBA" id="ARBA00022833"/>
    </source>
</evidence>
<dbReference type="PANTHER" id="PTHR38344:SF1">
    <property type="entry name" value="INORGANIC CARBON TRANSPORTER SUBUNIT DABA-RELATED"/>
    <property type="match status" value="1"/>
</dbReference>
<evidence type="ECO:0000256" key="3">
    <source>
        <dbReference type="ARBA" id="ARBA00022723"/>
    </source>
</evidence>
<organism evidence="7 8">
    <name type="scientific">Ferroacidibacillus organovorans</name>
    <dbReference type="NCBI Taxonomy" id="1765683"/>
    <lineage>
        <taxon>Bacteria</taxon>
        <taxon>Bacillati</taxon>
        <taxon>Bacillota</taxon>
        <taxon>Bacilli</taxon>
        <taxon>Bacillales</taxon>
        <taxon>Alicyclobacillaceae</taxon>
        <taxon>Ferroacidibacillus</taxon>
    </lineage>
</organism>
<comment type="cofactor">
    <cofactor evidence="6">
        <name>Zn(2+)</name>
        <dbReference type="ChEBI" id="CHEBI:29105"/>
    </cofactor>
</comment>
<dbReference type="Pfam" id="PF10070">
    <property type="entry name" value="DabA"/>
    <property type="match status" value="1"/>
</dbReference>
<keyword evidence="2 6" id="KW-1003">Cell membrane</keyword>
<evidence type="ECO:0000313" key="8">
    <source>
        <dbReference type="Proteomes" id="UP000053557"/>
    </source>
</evidence>
<keyword evidence="1 6" id="KW-0813">Transport</keyword>
<comment type="subunit">
    <text evidence="6">Forms a complex with DabB.</text>
</comment>
<evidence type="ECO:0000256" key="2">
    <source>
        <dbReference type="ARBA" id="ARBA00022475"/>
    </source>
</evidence>
<evidence type="ECO:0000256" key="1">
    <source>
        <dbReference type="ARBA" id="ARBA00022448"/>
    </source>
</evidence>
<dbReference type="HAMAP" id="MF_01871">
    <property type="entry name" value="DabA"/>
    <property type="match status" value="1"/>
</dbReference>
<accession>A0A101XQE9</accession>
<evidence type="ECO:0000313" key="7">
    <source>
        <dbReference type="EMBL" id="KUO95652.1"/>
    </source>
</evidence>
<dbReference type="AlphaFoldDB" id="A0A101XQE9"/>
<feature type="binding site" evidence="6">
    <location>
        <position position="599"/>
    </location>
    <ligand>
        <name>Zn(2+)</name>
        <dbReference type="ChEBI" id="CHEBI:29105"/>
    </ligand>
</feature>
<keyword evidence="8" id="KW-1185">Reference proteome</keyword>
<dbReference type="GO" id="GO:0005886">
    <property type="term" value="C:plasma membrane"/>
    <property type="evidence" value="ECO:0007669"/>
    <property type="project" value="UniProtKB-SubCell"/>
</dbReference>
<dbReference type="InterPro" id="IPR018752">
    <property type="entry name" value="DabA"/>
</dbReference>
<feature type="binding site" evidence="6">
    <location>
        <position position="405"/>
    </location>
    <ligand>
        <name>Zn(2+)</name>
        <dbReference type="ChEBI" id="CHEBI:29105"/>
    </ligand>
</feature>
<keyword evidence="5 6" id="KW-0472">Membrane</keyword>
<gene>
    <name evidence="6" type="primary">dabA</name>
    <name evidence="7" type="ORF">ATW55_14570</name>
</gene>
<dbReference type="EMBL" id="LPVJ01000043">
    <property type="protein sequence ID" value="KUO95652.1"/>
    <property type="molecule type" value="Genomic_DNA"/>
</dbReference>
<keyword evidence="3 6" id="KW-0479">Metal-binding</keyword>
<keyword evidence="4 6" id="KW-0862">Zinc</keyword>
<evidence type="ECO:0000256" key="5">
    <source>
        <dbReference type="ARBA" id="ARBA00023136"/>
    </source>
</evidence>
<comment type="similarity">
    <text evidence="6">Belongs to the inorganic carbon transporter (TC 9.A.2) DabA family.</text>
</comment>
<proteinExistence type="inferred from homology"/>
<comment type="function">
    <text evidence="6">Part of an energy-coupled inorganic carbon pump.</text>
</comment>
<comment type="caution">
    <text evidence="7">The sequence shown here is derived from an EMBL/GenBank/DDBJ whole genome shotgun (WGS) entry which is preliminary data.</text>
</comment>
<name>A0A101XQE9_9BACL</name>
<reference evidence="7 8" key="1">
    <citation type="submission" date="2015-12" db="EMBL/GenBank/DDBJ databases">
        <title>Draft genome sequence of Acidibacillus ferrooxidans ITV001, isolated from a chalcopyrite acid mine drainage site in Brazil.</title>
        <authorList>
            <person name="Dall'Agnol H."/>
            <person name="Nancucheo I."/>
            <person name="Johnson B."/>
            <person name="Oliveira R."/>
            <person name="Leite L."/>
            <person name="Pylro V."/>
            <person name="Nunes G.L."/>
            <person name="Tzotzos G."/>
            <person name="Fernandes G.R."/>
            <person name="Dutra J."/>
            <person name="Orellana S.C."/>
            <person name="Oliveira G."/>
        </authorList>
    </citation>
    <scope>NUCLEOTIDE SEQUENCE [LARGE SCALE GENOMIC DNA]</scope>
    <source>
        <strain evidence="8">ITV01</strain>
    </source>
</reference>